<keyword evidence="4" id="KW-1185">Reference proteome</keyword>
<sequence length="398" mass="42465">MNAPSGTPRSAIVVGGGLIGLAIARSLTLRGLTDVLVVERAQLAGGGTGKSSGIVRAHYGVPSLAAMAWRSLPLIEELGDEVGFRQVGYGVLVGPENDAALRANIATHQELGIEAEMIDVDKFAAMWPMMEVDDVAAVGYERRGGYADASQLAFHFGQVARDHGARIRQHTPVARLLTREDRVTGVELTSGEVLEADLVVLASGWWASAMLAEVGVDLPMKGYRSELLIVDAGVPLRDLPVVSDLVSLQYCRVEGSGHFLVGNSDHSEREAKWVDPDHYSNIASDASVEKYAEKLIHRFPGFPDPSVTHTYAGVYDVAPDWNPVIAPVEALDGLVVAAGFAGHGFKISPAVGELVADLVLEGDSRDPDVPASDFRLERFAEGDLLTSPHPYVGAGEMR</sequence>
<evidence type="ECO:0000259" key="2">
    <source>
        <dbReference type="Pfam" id="PF01266"/>
    </source>
</evidence>
<dbReference type="Gene3D" id="3.50.50.60">
    <property type="entry name" value="FAD/NAD(P)-binding domain"/>
    <property type="match status" value="1"/>
</dbReference>
<accession>A0A6L7ETW6</accession>
<dbReference type="Proteomes" id="UP000473325">
    <property type="component" value="Unassembled WGS sequence"/>
</dbReference>
<dbReference type="PANTHER" id="PTHR13847:SF287">
    <property type="entry name" value="FAD-DEPENDENT OXIDOREDUCTASE DOMAIN-CONTAINING PROTEIN 1"/>
    <property type="match status" value="1"/>
</dbReference>
<dbReference type="InterPro" id="IPR006076">
    <property type="entry name" value="FAD-dep_OxRdtase"/>
</dbReference>
<comment type="caution">
    <text evidence="3">The sequence shown here is derived from an EMBL/GenBank/DDBJ whole genome shotgun (WGS) entry which is preliminary data.</text>
</comment>
<dbReference type="AlphaFoldDB" id="A0A6L7ETW6"/>
<organism evidence="3 4">
    <name type="scientific">Nocardioides flavescens</name>
    <dbReference type="NCBI Taxonomy" id="2691959"/>
    <lineage>
        <taxon>Bacteria</taxon>
        <taxon>Bacillati</taxon>
        <taxon>Actinomycetota</taxon>
        <taxon>Actinomycetes</taxon>
        <taxon>Propionibacteriales</taxon>
        <taxon>Nocardioidaceae</taxon>
        <taxon>Nocardioides</taxon>
    </lineage>
</organism>
<dbReference type="SUPFAM" id="SSF51905">
    <property type="entry name" value="FAD/NAD(P)-binding domain"/>
    <property type="match status" value="1"/>
</dbReference>
<keyword evidence="1" id="KW-0560">Oxidoreductase</keyword>
<dbReference type="PANTHER" id="PTHR13847">
    <property type="entry name" value="SARCOSINE DEHYDROGENASE-RELATED"/>
    <property type="match status" value="1"/>
</dbReference>
<dbReference type="RefSeq" id="WP_160878859.1">
    <property type="nucleotide sequence ID" value="NZ_WUEK01000009.1"/>
</dbReference>
<reference evidence="3 4" key="1">
    <citation type="submission" date="2019-12" db="EMBL/GenBank/DDBJ databases">
        <authorList>
            <person name="Kun Z."/>
        </authorList>
    </citation>
    <scope>NUCLEOTIDE SEQUENCE [LARGE SCALE GENOMIC DNA]</scope>
    <source>
        <strain evidence="3 4">YIM 123512</strain>
    </source>
</reference>
<dbReference type="EMBL" id="WUEK01000009">
    <property type="protein sequence ID" value="MXG90937.1"/>
    <property type="molecule type" value="Genomic_DNA"/>
</dbReference>
<dbReference type="Gene3D" id="3.30.9.10">
    <property type="entry name" value="D-Amino Acid Oxidase, subunit A, domain 2"/>
    <property type="match status" value="1"/>
</dbReference>
<name>A0A6L7ETW6_9ACTN</name>
<dbReference type="GO" id="GO:0005737">
    <property type="term" value="C:cytoplasm"/>
    <property type="evidence" value="ECO:0007669"/>
    <property type="project" value="TreeGrafter"/>
</dbReference>
<dbReference type="Pfam" id="PF01266">
    <property type="entry name" value="DAO"/>
    <property type="match status" value="1"/>
</dbReference>
<feature type="domain" description="FAD dependent oxidoreductase" evidence="2">
    <location>
        <begin position="11"/>
        <end position="358"/>
    </location>
</feature>
<dbReference type="GO" id="GO:0016491">
    <property type="term" value="F:oxidoreductase activity"/>
    <property type="evidence" value="ECO:0007669"/>
    <property type="project" value="UniProtKB-KW"/>
</dbReference>
<evidence type="ECO:0000313" key="4">
    <source>
        <dbReference type="Proteomes" id="UP000473325"/>
    </source>
</evidence>
<dbReference type="InterPro" id="IPR036188">
    <property type="entry name" value="FAD/NAD-bd_sf"/>
</dbReference>
<evidence type="ECO:0000313" key="3">
    <source>
        <dbReference type="EMBL" id="MXG90937.1"/>
    </source>
</evidence>
<protein>
    <submittedName>
        <fullName evidence="3">FAD-dependent oxidoreductase</fullName>
    </submittedName>
</protein>
<gene>
    <name evidence="3" type="ORF">GRQ65_15415</name>
</gene>
<proteinExistence type="predicted"/>
<evidence type="ECO:0000256" key="1">
    <source>
        <dbReference type="ARBA" id="ARBA00023002"/>
    </source>
</evidence>